<evidence type="ECO:0000313" key="3">
    <source>
        <dbReference type="Proteomes" id="UP000054047"/>
    </source>
</evidence>
<gene>
    <name evidence="2" type="ORF">ANCDUO_00988</name>
</gene>
<organism evidence="2 3">
    <name type="scientific">Ancylostoma duodenale</name>
    <dbReference type="NCBI Taxonomy" id="51022"/>
    <lineage>
        <taxon>Eukaryota</taxon>
        <taxon>Metazoa</taxon>
        <taxon>Ecdysozoa</taxon>
        <taxon>Nematoda</taxon>
        <taxon>Chromadorea</taxon>
        <taxon>Rhabditida</taxon>
        <taxon>Rhabditina</taxon>
        <taxon>Rhabditomorpha</taxon>
        <taxon>Strongyloidea</taxon>
        <taxon>Ancylostomatidae</taxon>
        <taxon>Ancylostomatinae</taxon>
        <taxon>Ancylostoma</taxon>
    </lineage>
</organism>
<dbReference type="Proteomes" id="UP000054047">
    <property type="component" value="Unassembled WGS sequence"/>
</dbReference>
<reference evidence="2 3" key="1">
    <citation type="submission" date="2013-12" db="EMBL/GenBank/DDBJ databases">
        <title>Draft genome of the parsitic nematode Ancylostoma duodenale.</title>
        <authorList>
            <person name="Mitreva M."/>
        </authorList>
    </citation>
    <scope>NUCLEOTIDE SEQUENCE [LARGE SCALE GENOMIC DNA]</scope>
    <source>
        <strain evidence="2 3">Zhejiang</strain>
    </source>
</reference>
<protein>
    <submittedName>
        <fullName evidence="2">Uncharacterized protein</fullName>
    </submittedName>
</protein>
<dbReference type="AlphaFoldDB" id="A0A0C2HAL2"/>
<feature type="region of interest" description="Disordered" evidence="1">
    <location>
        <begin position="102"/>
        <end position="122"/>
    </location>
</feature>
<keyword evidence="3" id="KW-1185">Reference proteome</keyword>
<feature type="compositionally biased region" description="Basic and acidic residues" evidence="1">
    <location>
        <begin position="17"/>
        <end position="26"/>
    </location>
</feature>
<sequence>MMATSMTTSLASSTVQSRREPQKRQCLDLNSPPAPRDLEHHADALLKDESLPSNVRMAISWLLDDRRQLSAMLGEYRKLNEQVDLLTSECANLESAIDRTKRTLSSHPADPQSVPVTKPSADFRECSAPPALPVRSFDDVERARSHGSVSFAASHTLSTLPFPFLFGKGWPEKDSRCFQMLRRAPRLKHFKAPGVFLRPSLTKEERERQRAQRVARRNTHTPVSTTQVIHDCVATQDSSNDIPVSDISPSNL</sequence>
<name>A0A0C2HAL2_9BILA</name>
<evidence type="ECO:0000313" key="2">
    <source>
        <dbReference type="EMBL" id="KIH68679.1"/>
    </source>
</evidence>
<evidence type="ECO:0000256" key="1">
    <source>
        <dbReference type="SAM" id="MobiDB-lite"/>
    </source>
</evidence>
<feature type="region of interest" description="Disordered" evidence="1">
    <location>
        <begin position="1"/>
        <end position="38"/>
    </location>
</feature>
<accession>A0A0C2HAL2</accession>
<dbReference type="EMBL" id="KN726318">
    <property type="protein sequence ID" value="KIH68679.1"/>
    <property type="molecule type" value="Genomic_DNA"/>
</dbReference>
<feature type="compositionally biased region" description="Low complexity" evidence="1">
    <location>
        <begin position="1"/>
        <end position="14"/>
    </location>
</feature>
<dbReference type="OrthoDB" id="10693839at2759"/>
<proteinExistence type="predicted"/>